<feature type="non-terminal residue" evidence="2">
    <location>
        <position position="73"/>
    </location>
</feature>
<accession>K1U773</accession>
<evidence type="ECO:0000313" key="2">
    <source>
        <dbReference type="EMBL" id="EKC75864.1"/>
    </source>
</evidence>
<gene>
    <name evidence="2" type="ORF">OBE_01143</name>
</gene>
<reference evidence="2" key="1">
    <citation type="journal article" date="2013" name="Environ. Microbiol.">
        <title>Microbiota from the distal guts of lean and obese adolescents exhibit partial functional redundancy besides clear differences in community structure.</title>
        <authorList>
            <person name="Ferrer M."/>
            <person name="Ruiz A."/>
            <person name="Lanza F."/>
            <person name="Haange S.B."/>
            <person name="Oberbach A."/>
            <person name="Till H."/>
            <person name="Bargiela R."/>
            <person name="Campoy C."/>
            <person name="Segura M.T."/>
            <person name="Richter M."/>
            <person name="von Bergen M."/>
            <person name="Seifert J."/>
            <person name="Suarez A."/>
        </authorList>
    </citation>
    <scope>NUCLEOTIDE SEQUENCE</scope>
</reference>
<keyword evidence="1" id="KW-1133">Transmembrane helix</keyword>
<name>K1U773_9ZZZZ</name>
<keyword evidence="1" id="KW-0812">Transmembrane</keyword>
<dbReference type="EMBL" id="AJWZ01000753">
    <property type="protein sequence ID" value="EKC75864.1"/>
    <property type="molecule type" value="Genomic_DNA"/>
</dbReference>
<proteinExistence type="predicted"/>
<evidence type="ECO:0000256" key="1">
    <source>
        <dbReference type="SAM" id="Phobius"/>
    </source>
</evidence>
<feature type="transmembrane region" description="Helical" evidence="1">
    <location>
        <begin position="12"/>
        <end position="30"/>
    </location>
</feature>
<dbReference type="AlphaFoldDB" id="K1U773"/>
<comment type="caution">
    <text evidence="2">The sequence shown here is derived from an EMBL/GenBank/DDBJ whole genome shotgun (WGS) entry which is preliminary data.</text>
</comment>
<protein>
    <submittedName>
        <fullName evidence="2">Permease</fullName>
    </submittedName>
</protein>
<feature type="transmembrane region" description="Helical" evidence="1">
    <location>
        <begin position="42"/>
        <end position="60"/>
    </location>
</feature>
<organism evidence="2">
    <name type="scientific">human gut metagenome</name>
    <dbReference type="NCBI Taxonomy" id="408170"/>
    <lineage>
        <taxon>unclassified sequences</taxon>
        <taxon>metagenomes</taxon>
        <taxon>organismal metagenomes</taxon>
    </lineage>
</organism>
<sequence length="73" mass="7835">MEWKKILTNVNLIAIVAGALLYLLHISLPAPIVSTLSSVGNMIGPMGMLLAGMAIAEVPLKKVFCTLRNYLPV</sequence>
<keyword evidence="1" id="KW-0472">Membrane</keyword>